<evidence type="ECO:0000259" key="1">
    <source>
        <dbReference type="Pfam" id="PF01968"/>
    </source>
</evidence>
<gene>
    <name evidence="3" type="ORF">ACFQH9_01000</name>
</gene>
<protein>
    <submittedName>
        <fullName evidence="3">Hydantoinase/oxoprolinase family protein</fullName>
    </submittedName>
</protein>
<organism evidence="3 4">
    <name type="scientific">Pseudonocardia lutea</name>
    <dbReference type="NCBI Taxonomy" id="2172015"/>
    <lineage>
        <taxon>Bacteria</taxon>
        <taxon>Bacillati</taxon>
        <taxon>Actinomycetota</taxon>
        <taxon>Actinomycetes</taxon>
        <taxon>Pseudonocardiales</taxon>
        <taxon>Pseudonocardiaceae</taxon>
        <taxon>Pseudonocardia</taxon>
    </lineage>
</organism>
<proteinExistence type="predicted"/>
<dbReference type="RefSeq" id="WP_379563141.1">
    <property type="nucleotide sequence ID" value="NZ_JBHSQK010000003.1"/>
</dbReference>
<sequence length="680" mass="72275">MFGVDVGGTFTDVVAVRNGRIQVTKVPSSRSDPAGSVVEGARRLGVADSAVFNHASTMGLNAVLERRLPKIGFLTTEGFRDILDRGTVHRPLDGQTDPAWRRPFGDAAKPLVPRYLRRGVRERMGAAGQIFRPLDEDHARAQLELLARCDVAGVAICLLNAYVDPRHEVRLRELAREVLGADVAISISSETSPLAKEYARASTTVIDVIMKLLFGEYSTQLHEGLGELGFAGALNYADCAATLLPWDAAMEVPYRIVFAGPAAGTVSSVRLGAAIGRTHLICADVGGTSTDVSLVIDGAPFVQNTFELEHDLVINALSTEVTSVGAGGGSLVTVSPSGAIQVGPGSAGAEPGPACYGRGGTVPAVTDACLLMGILRPAGFAGGEFALDVDAARAAFEALDTPVPFEERVRSAYQLAVAHMAEEITNVAVRHGVDPRDFSLVSYGAAGPMLLPAVLDLVPLREAIIPPYPGLFSALGLLSADQVHYDSRSAYVVLGPDTADRVEFVFTEMESTLRARVGDAADELPIRRTLDARLVGQSWETPFVEVPDGPITAETVHALVERFHQAYQARNGNRFDAIPVEGVTYRVQLTVPAQKVEFPVLARADADGGETIPDSVQTLHHLTPEPVTAGEFDRTTLAPGSRIIGPAVIREELSTTVVLPGQRATVGDLGEIVIERTERP</sequence>
<dbReference type="InterPro" id="IPR008040">
    <property type="entry name" value="Hydant_A_N"/>
</dbReference>
<dbReference type="EMBL" id="JBHSQK010000003">
    <property type="protein sequence ID" value="MFC5946851.1"/>
    <property type="molecule type" value="Genomic_DNA"/>
</dbReference>
<reference evidence="4" key="1">
    <citation type="journal article" date="2019" name="Int. J. Syst. Evol. Microbiol.">
        <title>The Global Catalogue of Microorganisms (GCM) 10K type strain sequencing project: providing services to taxonomists for standard genome sequencing and annotation.</title>
        <authorList>
            <consortium name="The Broad Institute Genomics Platform"/>
            <consortium name="The Broad Institute Genome Sequencing Center for Infectious Disease"/>
            <person name="Wu L."/>
            <person name="Ma J."/>
        </authorList>
    </citation>
    <scope>NUCLEOTIDE SEQUENCE [LARGE SCALE GENOMIC DNA]</scope>
    <source>
        <strain evidence="4">CGMCC 4.7397</strain>
    </source>
</reference>
<dbReference type="InterPro" id="IPR045079">
    <property type="entry name" value="Oxoprolinase-like"/>
</dbReference>
<dbReference type="PANTHER" id="PTHR11365">
    <property type="entry name" value="5-OXOPROLINASE RELATED"/>
    <property type="match status" value="1"/>
</dbReference>
<dbReference type="Proteomes" id="UP001596119">
    <property type="component" value="Unassembled WGS sequence"/>
</dbReference>
<name>A0ABW1HZH2_9PSEU</name>
<evidence type="ECO:0000313" key="3">
    <source>
        <dbReference type="EMBL" id="MFC5946851.1"/>
    </source>
</evidence>
<evidence type="ECO:0000259" key="2">
    <source>
        <dbReference type="Pfam" id="PF05378"/>
    </source>
</evidence>
<comment type="caution">
    <text evidence="3">The sequence shown here is derived from an EMBL/GenBank/DDBJ whole genome shotgun (WGS) entry which is preliminary data.</text>
</comment>
<dbReference type="PANTHER" id="PTHR11365:SF23">
    <property type="entry name" value="HYPOTHETICAL 5-OXOPROLINASE (EUROFUNG)-RELATED"/>
    <property type="match status" value="1"/>
</dbReference>
<evidence type="ECO:0000313" key="4">
    <source>
        <dbReference type="Proteomes" id="UP001596119"/>
    </source>
</evidence>
<feature type="domain" description="Hydantoinase/oxoprolinase N-terminal" evidence="2">
    <location>
        <begin position="2"/>
        <end position="178"/>
    </location>
</feature>
<dbReference type="Pfam" id="PF01968">
    <property type="entry name" value="Hydantoinase_A"/>
    <property type="match status" value="1"/>
</dbReference>
<feature type="domain" description="Hydantoinase A/oxoprolinase" evidence="1">
    <location>
        <begin position="200"/>
        <end position="484"/>
    </location>
</feature>
<dbReference type="InterPro" id="IPR002821">
    <property type="entry name" value="Hydantoinase_A"/>
</dbReference>
<dbReference type="Pfam" id="PF05378">
    <property type="entry name" value="Hydant_A_N"/>
    <property type="match status" value="1"/>
</dbReference>
<keyword evidence="4" id="KW-1185">Reference proteome</keyword>
<accession>A0ABW1HZH2</accession>